<reference evidence="2 3" key="1">
    <citation type="submission" date="2018-10" db="EMBL/GenBank/DDBJ databases">
        <title>Genome sequencing of Pedobacter jejuensis TNB23.</title>
        <authorList>
            <person name="Cho Y.-J."/>
            <person name="Cho A."/>
            <person name="Kim O.-S."/>
        </authorList>
    </citation>
    <scope>NUCLEOTIDE SEQUENCE [LARGE SCALE GENOMIC DNA]</scope>
    <source>
        <strain evidence="2 3">TNB23</strain>
    </source>
</reference>
<dbReference type="RefSeq" id="WP_123206472.1">
    <property type="nucleotide sequence ID" value="NZ_RBEE01000028.1"/>
</dbReference>
<dbReference type="InterPro" id="IPR006827">
    <property type="entry name" value="Lant_deHydtase_N"/>
</dbReference>
<keyword evidence="3" id="KW-1185">Reference proteome</keyword>
<dbReference type="Pfam" id="PF04738">
    <property type="entry name" value="Lant_dehydr_N"/>
    <property type="match status" value="1"/>
</dbReference>
<name>A0A3N0BSF4_9SPHI</name>
<feature type="domain" description="Lantibiotic dehydratase N-terminal" evidence="1">
    <location>
        <begin position="147"/>
        <end position="274"/>
    </location>
</feature>
<proteinExistence type="predicted"/>
<dbReference type="AlphaFoldDB" id="A0A3N0BSF4"/>
<evidence type="ECO:0000259" key="1">
    <source>
        <dbReference type="Pfam" id="PF04738"/>
    </source>
</evidence>
<dbReference type="OrthoDB" id="1207270at2"/>
<dbReference type="EMBL" id="RBEE01000028">
    <property type="protein sequence ID" value="RNL51766.1"/>
    <property type="molecule type" value="Genomic_DNA"/>
</dbReference>
<accession>A0A3N0BSF4</accession>
<comment type="caution">
    <text evidence="2">The sequence shown here is derived from an EMBL/GenBank/DDBJ whole genome shotgun (WGS) entry which is preliminary data.</text>
</comment>
<gene>
    <name evidence="2" type="ORF">D7004_13900</name>
</gene>
<organism evidence="2 3">
    <name type="scientific">Pedobacter jejuensis</name>
    <dbReference type="NCBI Taxonomy" id="1268550"/>
    <lineage>
        <taxon>Bacteria</taxon>
        <taxon>Pseudomonadati</taxon>
        <taxon>Bacteroidota</taxon>
        <taxon>Sphingobacteriia</taxon>
        <taxon>Sphingobacteriales</taxon>
        <taxon>Sphingobacteriaceae</taxon>
        <taxon>Pedobacter</taxon>
    </lineage>
</organism>
<sequence length="313" mass="36693">MRNPVNREIKIFPHVFIRYASGHHEALEQLCWAEMEGLYDNYNELVSELDLLKEVICEYLYEAIQIAVNIDEKKELLNLKRDIFNLRNISDRNWQKFLESLLPEKKLNFGRFMELKTDRTYLNGVWENAYQKKITFHRTLLQIISSRELLQKGIRLSSSILSEQLKSFISTPSTAFKTRELRQEFSLLRYITRMHFKTSPFSTFTCLGLGDVSTISSVVHIPVLSDDLVISKVRLNNEIFNYLKTLITLSPDINELLCIRLNPTIQVEGDNIRLLVNFHNLESFQTLKSSEILKTILDKEFNGKFLTLKCIYQ</sequence>
<protein>
    <recommendedName>
        <fullName evidence="1">Lantibiotic dehydratase N-terminal domain-containing protein</fullName>
    </recommendedName>
</protein>
<dbReference type="Proteomes" id="UP000274046">
    <property type="component" value="Unassembled WGS sequence"/>
</dbReference>
<evidence type="ECO:0000313" key="3">
    <source>
        <dbReference type="Proteomes" id="UP000274046"/>
    </source>
</evidence>
<evidence type="ECO:0000313" key="2">
    <source>
        <dbReference type="EMBL" id="RNL51766.1"/>
    </source>
</evidence>